<keyword evidence="5" id="KW-1185">Reference proteome</keyword>
<feature type="chain" id="PRO_5007418374" evidence="3">
    <location>
        <begin position="25"/>
        <end position="341"/>
    </location>
</feature>
<evidence type="ECO:0000256" key="3">
    <source>
        <dbReference type="SAM" id="SignalP"/>
    </source>
</evidence>
<dbReference type="OrthoDB" id="261420at2759"/>
<evidence type="ECO:0000313" key="5">
    <source>
        <dbReference type="Proteomes" id="UP000037923"/>
    </source>
</evidence>
<dbReference type="EMBL" id="LGTL01000041">
    <property type="protein sequence ID" value="KPA73135.1"/>
    <property type="molecule type" value="Genomic_DNA"/>
</dbReference>
<dbReference type="OMA" id="MTHAYST"/>
<feature type="compositionally biased region" description="Basic and acidic residues" evidence="1">
    <location>
        <begin position="326"/>
        <end position="341"/>
    </location>
</feature>
<dbReference type="Proteomes" id="UP000037923">
    <property type="component" value="Unassembled WGS sequence"/>
</dbReference>
<dbReference type="AlphaFoldDB" id="A0A0M9FP04"/>
<dbReference type="EMBL" id="LGTL01000041">
    <property type="protein sequence ID" value="KPA73133.1"/>
    <property type="molecule type" value="Genomic_DNA"/>
</dbReference>
<dbReference type="RefSeq" id="XP_015651572.1">
    <property type="nucleotide sequence ID" value="XM_015809823.1"/>
</dbReference>
<keyword evidence="2" id="KW-1133">Transmembrane helix</keyword>
<dbReference type="GeneID" id="26910367"/>
<feature type="compositionally biased region" description="Polar residues" evidence="1">
    <location>
        <begin position="300"/>
        <end position="320"/>
    </location>
</feature>
<dbReference type="RefSeq" id="XP_015651574.1">
    <property type="nucleotide sequence ID" value="XM_015809825.1"/>
</dbReference>
<keyword evidence="3" id="KW-0732">Signal</keyword>
<organism evidence="4 5">
    <name type="scientific">Leptomonas pyrrhocoris</name>
    <name type="common">Firebug parasite</name>
    <dbReference type="NCBI Taxonomy" id="157538"/>
    <lineage>
        <taxon>Eukaryota</taxon>
        <taxon>Discoba</taxon>
        <taxon>Euglenozoa</taxon>
        <taxon>Kinetoplastea</taxon>
        <taxon>Metakinetoplastina</taxon>
        <taxon>Trypanosomatida</taxon>
        <taxon>Trypanosomatidae</taxon>
        <taxon>Leishmaniinae</taxon>
        <taxon>Leptomonas</taxon>
    </lineage>
</organism>
<keyword evidence="2" id="KW-0472">Membrane</keyword>
<dbReference type="EMBL" id="LGTL01000041">
    <property type="protein sequence ID" value="KPA73134.1"/>
    <property type="molecule type" value="Genomic_DNA"/>
</dbReference>
<dbReference type="RefSeq" id="XP_015651573.1">
    <property type="nucleotide sequence ID" value="XM_015809824.1"/>
</dbReference>
<proteinExistence type="predicted"/>
<evidence type="ECO:0000256" key="1">
    <source>
        <dbReference type="SAM" id="MobiDB-lite"/>
    </source>
</evidence>
<gene>
    <name evidence="4" type="ORF">ABB37_10087</name>
</gene>
<keyword evidence="2" id="KW-0812">Transmembrane</keyword>
<comment type="caution">
    <text evidence="4">The sequence shown here is derived from an EMBL/GenBank/DDBJ whole genome shotgun (WGS) entry which is preliminary data.</text>
</comment>
<reference evidence="4 5" key="1">
    <citation type="submission" date="2015-07" db="EMBL/GenBank/DDBJ databases">
        <title>High-quality genome of monoxenous trypanosomatid Leptomonas pyrrhocoris.</title>
        <authorList>
            <person name="Flegontov P."/>
            <person name="Butenko A."/>
            <person name="Firsov S."/>
            <person name="Vlcek C."/>
            <person name="Logacheva M.D."/>
            <person name="Field M."/>
            <person name="Filatov D."/>
            <person name="Flegontova O."/>
            <person name="Gerasimov E."/>
            <person name="Jackson A.P."/>
            <person name="Kelly S."/>
            <person name="Opperdoes F."/>
            <person name="O'Reilly A."/>
            <person name="Votypka J."/>
            <person name="Yurchenko V."/>
            <person name="Lukes J."/>
        </authorList>
    </citation>
    <scope>NUCLEOTIDE SEQUENCE [LARGE SCALE GENOMIC DNA]</scope>
    <source>
        <strain evidence="4">H10</strain>
    </source>
</reference>
<accession>A0A0M9FP04</accession>
<feature type="region of interest" description="Disordered" evidence="1">
    <location>
        <begin position="300"/>
        <end position="341"/>
    </location>
</feature>
<evidence type="ECO:0000256" key="2">
    <source>
        <dbReference type="SAM" id="Phobius"/>
    </source>
</evidence>
<evidence type="ECO:0000313" key="4">
    <source>
        <dbReference type="EMBL" id="KPA73135.1"/>
    </source>
</evidence>
<protein>
    <submittedName>
        <fullName evidence="4">Uncharacterized protein</fullName>
    </submittedName>
</protein>
<feature type="signal peptide" evidence="3">
    <location>
        <begin position="1"/>
        <end position="24"/>
    </location>
</feature>
<feature type="transmembrane region" description="Helical" evidence="2">
    <location>
        <begin position="250"/>
        <end position="277"/>
    </location>
</feature>
<name>A0A0M9FP04_LEPPY</name>
<dbReference type="VEuPathDB" id="TriTrypDB:LpyrH10_41_0020"/>
<sequence>MMRYIVFAVLVVAVALSAVPPTHAYTTTEKAYTAPEAIMGFEIVERNGDPCNDGFPGSHIAMGTSESIQTRIVETARNSGITSIFPLGGASLQATCTAQQCTWRWYRGFHYFYFTVFYRGVYFTGTHSSAADNPTPKVEAVAGAYTNWDTNFPVSWSNLSYWGKRGVVVQPSSGKWKNVEIATKFSRLVCEQYIYTRSDGVNRLTPTFPNGDPITLVASSGHVYSFCGHPVKIDKYGTWILPQCGNKFPWWAGLVIAVVCYIILVAAIIAIWCCCCTRRRNAEEKRRRHVIATEKDNMNHIPSQSELGLSRNRSFTQSNSEADDTFSDRSGSESESDVHRE</sequence>